<dbReference type="EMBL" id="CP073249">
    <property type="protein sequence ID" value="QUF08305.1"/>
    <property type="molecule type" value="Genomic_DNA"/>
</dbReference>
<dbReference type="Proteomes" id="UP000677152">
    <property type="component" value="Chromosome"/>
</dbReference>
<evidence type="ECO:0000259" key="1">
    <source>
        <dbReference type="Pfam" id="PF08501"/>
    </source>
</evidence>
<name>A0AA45LF06_9PSEU</name>
<gene>
    <name evidence="2" type="ORF">KCV87_32980</name>
</gene>
<proteinExistence type="predicted"/>
<protein>
    <recommendedName>
        <fullName evidence="1">Shikimate dehydrogenase substrate binding N-terminal domain-containing protein</fullName>
    </recommendedName>
</protein>
<dbReference type="InterPro" id="IPR046346">
    <property type="entry name" value="Aminoacid_DH-like_N_sf"/>
</dbReference>
<dbReference type="GO" id="GO:0004764">
    <property type="term" value="F:shikimate 3-dehydrogenase (NADP+) activity"/>
    <property type="evidence" value="ECO:0007669"/>
    <property type="project" value="InterPro"/>
</dbReference>
<sequence length="75" mass="8173">MKDWYYDALDRAPEQLPAFLDGLDSSWVGLSLTMPLKRAVLRLLDDLSPAVVATGAANTVILREGRRVGENADSA</sequence>
<dbReference type="InterPro" id="IPR013708">
    <property type="entry name" value="Shikimate_DH-bd_N"/>
</dbReference>
<dbReference type="AlphaFoldDB" id="A0AA45LF06"/>
<evidence type="ECO:0000313" key="3">
    <source>
        <dbReference type="Proteomes" id="UP000677152"/>
    </source>
</evidence>
<evidence type="ECO:0000313" key="2">
    <source>
        <dbReference type="EMBL" id="QUF08305.1"/>
    </source>
</evidence>
<dbReference type="Gene3D" id="3.40.50.10860">
    <property type="entry name" value="Leucine Dehydrogenase, chain A, domain 1"/>
    <property type="match status" value="1"/>
</dbReference>
<dbReference type="SUPFAM" id="SSF53223">
    <property type="entry name" value="Aminoacid dehydrogenase-like, N-terminal domain"/>
    <property type="match status" value="1"/>
</dbReference>
<accession>A0AA45LF06</accession>
<dbReference type="Pfam" id="PF08501">
    <property type="entry name" value="Shikimate_dh_N"/>
    <property type="match status" value="1"/>
</dbReference>
<reference evidence="2" key="1">
    <citation type="submission" date="2021-04" db="EMBL/GenBank/DDBJ databases">
        <title>Genomic sequence of Actinosynnema pretiosum subsp. pretiosum ATCC 31280 (C-14919).</title>
        <authorList>
            <person name="Bai L."/>
            <person name="Wang X."/>
            <person name="Xiao Y."/>
        </authorList>
    </citation>
    <scope>NUCLEOTIDE SEQUENCE</scope>
    <source>
        <strain evidence="2">ATCC 31280</strain>
    </source>
</reference>
<feature type="domain" description="Shikimate dehydrogenase substrate binding N-terminal" evidence="1">
    <location>
        <begin position="3"/>
        <end position="60"/>
    </location>
</feature>
<organism evidence="2 3">
    <name type="scientific">Actinosynnema pretiosum subsp. pretiosum</name>
    <dbReference type="NCBI Taxonomy" id="103721"/>
    <lineage>
        <taxon>Bacteria</taxon>
        <taxon>Bacillati</taxon>
        <taxon>Actinomycetota</taxon>
        <taxon>Actinomycetes</taxon>
        <taxon>Pseudonocardiales</taxon>
        <taxon>Pseudonocardiaceae</taxon>
        <taxon>Actinosynnema</taxon>
    </lineage>
</organism>